<dbReference type="EMBL" id="CM046388">
    <property type="protein sequence ID" value="KAI8570157.1"/>
    <property type="molecule type" value="Genomic_DNA"/>
</dbReference>
<name>A0ACC0PWP8_RHOML</name>
<evidence type="ECO:0000313" key="1">
    <source>
        <dbReference type="EMBL" id="KAI8570157.1"/>
    </source>
</evidence>
<sequence length="220" mass="24239">MEGYEILGFFGILRECIKVISKNGKLIATITTISILLNSLLLSLKSSSTKPAISDLLTQVTLLSLSNPNITNMVDSFEHIKKDVQNIIGFEFVFLLPSLAFHLFSLVTMILASAIAYTDTNLSIEDFDSRIPKLSLRTLVTSFHLILFRTGYIGLFSALLISLMIVTMDHLLVLIPVVIASGLFAFIFWVYFAFIWDIALVISVIEKSCGLQALGKAGGL</sequence>
<reference evidence="1" key="1">
    <citation type="submission" date="2022-02" db="EMBL/GenBank/DDBJ databases">
        <title>Plant Genome Project.</title>
        <authorList>
            <person name="Zhang R.-G."/>
        </authorList>
    </citation>
    <scope>NUCLEOTIDE SEQUENCE</scope>
    <source>
        <strain evidence="1">AT1</strain>
    </source>
</reference>
<evidence type="ECO:0000313" key="2">
    <source>
        <dbReference type="Proteomes" id="UP001062846"/>
    </source>
</evidence>
<protein>
    <submittedName>
        <fullName evidence="1">Uncharacterized protein</fullName>
    </submittedName>
</protein>
<dbReference type="Proteomes" id="UP001062846">
    <property type="component" value="Chromosome 1"/>
</dbReference>
<accession>A0ACC0PWP8</accession>
<keyword evidence="2" id="KW-1185">Reference proteome</keyword>
<gene>
    <name evidence="1" type="ORF">RHMOL_Rhmol01G0011400</name>
</gene>
<proteinExistence type="predicted"/>
<comment type="caution">
    <text evidence="1">The sequence shown here is derived from an EMBL/GenBank/DDBJ whole genome shotgun (WGS) entry which is preliminary data.</text>
</comment>
<organism evidence="1 2">
    <name type="scientific">Rhododendron molle</name>
    <name type="common">Chinese azalea</name>
    <name type="synonym">Azalea mollis</name>
    <dbReference type="NCBI Taxonomy" id="49168"/>
    <lineage>
        <taxon>Eukaryota</taxon>
        <taxon>Viridiplantae</taxon>
        <taxon>Streptophyta</taxon>
        <taxon>Embryophyta</taxon>
        <taxon>Tracheophyta</taxon>
        <taxon>Spermatophyta</taxon>
        <taxon>Magnoliopsida</taxon>
        <taxon>eudicotyledons</taxon>
        <taxon>Gunneridae</taxon>
        <taxon>Pentapetalae</taxon>
        <taxon>asterids</taxon>
        <taxon>Ericales</taxon>
        <taxon>Ericaceae</taxon>
        <taxon>Ericoideae</taxon>
        <taxon>Rhodoreae</taxon>
        <taxon>Rhododendron</taxon>
    </lineage>
</organism>